<dbReference type="Proteomes" id="UP000430692">
    <property type="component" value="Unassembled WGS sequence"/>
</dbReference>
<sequence>MLYLEQLAQTEVKLSETNIKHIHAIVLGRIRPTDARRYRSVPVIVGDHIPPQPWEVPIQMEQLIQKYQGEWNVLHPLTKAAYLHCDFVRIHPFIDGNG</sequence>
<dbReference type="InterPro" id="IPR036597">
    <property type="entry name" value="Fido-like_dom_sf"/>
</dbReference>
<dbReference type="PROSITE" id="PS51459">
    <property type="entry name" value="FIDO"/>
    <property type="match status" value="1"/>
</dbReference>
<dbReference type="AlphaFoldDB" id="A0A6I4VT17"/>
<dbReference type="Gene3D" id="1.10.3290.10">
    <property type="entry name" value="Fido-like domain"/>
    <property type="match status" value="1"/>
</dbReference>
<dbReference type="InterPro" id="IPR040198">
    <property type="entry name" value="Fido_containing"/>
</dbReference>
<reference evidence="4 5" key="1">
    <citation type="submission" date="2019-12" db="EMBL/GenBank/DDBJ databases">
        <title>Whole-genome analyses of novel actinobacteria.</title>
        <authorList>
            <person name="Sahin N."/>
            <person name="Saygin H."/>
        </authorList>
    </citation>
    <scope>NUCLEOTIDE SEQUENCE [LARGE SCALE GENOMIC DNA]</scope>
    <source>
        <strain evidence="4 5">KC615</strain>
    </source>
</reference>
<dbReference type="Pfam" id="PF02661">
    <property type="entry name" value="Fic"/>
    <property type="match status" value="1"/>
</dbReference>
<evidence type="ECO:0000259" key="3">
    <source>
        <dbReference type="PROSITE" id="PS51459"/>
    </source>
</evidence>
<comment type="caution">
    <text evidence="4">The sequence shown here is derived from an EMBL/GenBank/DDBJ whole genome shotgun (WGS) entry which is preliminary data.</text>
</comment>
<protein>
    <recommendedName>
        <fullName evidence="3">Fido domain-containing protein</fullName>
    </recommendedName>
</protein>
<organism evidence="4 5">
    <name type="scientific">Shimazuella alba</name>
    <dbReference type="NCBI Taxonomy" id="2690964"/>
    <lineage>
        <taxon>Bacteria</taxon>
        <taxon>Bacillati</taxon>
        <taxon>Bacillota</taxon>
        <taxon>Bacilli</taxon>
        <taxon>Bacillales</taxon>
        <taxon>Thermoactinomycetaceae</taxon>
        <taxon>Shimazuella</taxon>
    </lineage>
</organism>
<accession>A0A6I4VT17</accession>
<feature type="binding site" evidence="2">
    <location>
        <begin position="45"/>
        <end position="48"/>
    </location>
    <ligand>
        <name>ATP</name>
        <dbReference type="ChEBI" id="CHEBI:30616"/>
    </ligand>
</feature>
<dbReference type="PANTHER" id="PTHR13504">
    <property type="entry name" value="FIDO DOMAIN-CONTAINING PROTEIN DDB_G0283145"/>
    <property type="match status" value="1"/>
</dbReference>
<keyword evidence="2" id="KW-0067">ATP-binding</keyword>
<dbReference type="GO" id="GO:0005524">
    <property type="term" value="F:ATP binding"/>
    <property type="evidence" value="ECO:0007669"/>
    <property type="project" value="UniProtKB-KW"/>
</dbReference>
<dbReference type="EMBL" id="WUUL01000002">
    <property type="protein sequence ID" value="MXQ52960.1"/>
    <property type="molecule type" value="Genomic_DNA"/>
</dbReference>
<evidence type="ECO:0000256" key="2">
    <source>
        <dbReference type="PIRSR" id="PIRSR640198-2"/>
    </source>
</evidence>
<dbReference type="PANTHER" id="PTHR13504:SF38">
    <property type="entry name" value="FIDO DOMAIN-CONTAINING PROTEIN"/>
    <property type="match status" value="1"/>
</dbReference>
<dbReference type="InterPro" id="IPR003812">
    <property type="entry name" value="Fido"/>
</dbReference>
<feature type="active site" evidence="1">
    <location>
        <position position="91"/>
    </location>
</feature>
<dbReference type="SUPFAM" id="SSF140931">
    <property type="entry name" value="Fic-like"/>
    <property type="match status" value="1"/>
</dbReference>
<evidence type="ECO:0000313" key="4">
    <source>
        <dbReference type="EMBL" id="MXQ52960.1"/>
    </source>
</evidence>
<dbReference type="RefSeq" id="WP_160800466.1">
    <property type="nucleotide sequence ID" value="NZ_WUUL01000002.1"/>
</dbReference>
<evidence type="ECO:0000313" key="5">
    <source>
        <dbReference type="Proteomes" id="UP000430692"/>
    </source>
</evidence>
<gene>
    <name evidence="4" type="ORF">GSM42_04265</name>
</gene>
<proteinExistence type="predicted"/>
<feature type="domain" description="Fido" evidence="3">
    <location>
        <begin position="14"/>
        <end position="98"/>
    </location>
</feature>
<evidence type="ECO:0000256" key="1">
    <source>
        <dbReference type="PIRSR" id="PIRSR640198-1"/>
    </source>
</evidence>
<name>A0A6I4VT17_9BACL</name>
<keyword evidence="2" id="KW-0547">Nucleotide-binding</keyword>
<keyword evidence="5" id="KW-1185">Reference proteome</keyword>